<comment type="similarity">
    <text evidence="4 12">In the N-terminal section; belongs to the cytidine and deoxycytidylate deaminase family.</text>
</comment>
<evidence type="ECO:0000256" key="8">
    <source>
        <dbReference type="ARBA" id="ARBA00022833"/>
    </source>
</evidence>
<dbReference type="InterPro" id="IPR002734">
    <property type="entry name" value="RibDG_C"/>
</dbReference>
<dbReference type="Gene3D" id="3.40.140.10">
    <property type="entry name" value="Cytidine Deaminase, domain 2"/>
    <property type="match status" value="1"/>
</dbReference>
<evidence type="ECO:0000256" key="10">
    <source>
        <dbReference type="ARBA" id="ARBA00023002"/>
    </source>
</evidence>
<sequence>MAGSDMRWMALALHLGRRGLGLTWPNPSVGCVLVKDDRVVGRGTTAPGGRPHAERVALKQAGAAANGATAYVSLEPCAHHGKTSPCAQALIDANVARVVYPIADPDDRVSGKGQDMLTAAGIDVTAGIMAQEAEIAHQGFLTRVRTGRPFLTLKLASSFDGRIATASGESQWITGPHARREVHAMRARHDAVLVGGGTARLDLPSLTVRGVGRWNTPVRVVVSAGLSLPKTGPLAENTAAAPLWLIHGPSASQEDRTFWGTKGADLIEVEEKPDGINLNHALSKLAERGLTRVFCEGGGTLAAGLLAEGCVDELVGFEAGLVLGADGYPSVAVTGVTDLGAAPRFELYDTRQVGPDLLSRWRRVK</sequence>
<feature type="active site" description="Proton donor" evidence="13">
    <location>
        <position position="54"/>
    </location>
</feature>
<evidence type="ECO:0000256" key="13">
    <source>
        <dbReference type="PIRSR" id="PIRSR006769-1"/>
    </source>
</evidence>
<proteinExistence type="inferred from homology"/>
<evidence type="ECO:0000256" key="1">
    <source>
        <dbReference type="ARBA" id="ARBA00002151"/>
    </source>
</evidence>
<comment type="catalytic activity">
    <reaction evidence="12">
        <text>2,5-diamino-6-hydroxy-4-(5-phosphoribosylamino)-pyrimidine + H2O + H(+) = 5-amino-6-(5-phospho-D-ribosylamino)uracil + NH4(+)</text>
        <dbReference type="Rhea" id="RHEA:21868"/>
        <dbReference type="ChEBI" id="CHEBI:15377"/>
        <dbReference type="ChEBI" id="CHEBI:15378"/>
        <dbReference type="ChEBI" id="CHEBI:28938"/>
        <dbReference type="ChEBI" id="CHEBI:58453"/>
        <dbReference type="ChEBI" id="CHEBI:58614"/>
        <dbReference type="EC" id="3.5.4.26"/>
    </reaction>
</comment>
<dbReference type="InterPro" id="IPR004794">
    <property type="entry name" value="Eubact_RibD"/>
</dbReference>
<comment type="pathway">
    <text evidence="3 12">Cofactor biosynthesis; riboflavin biosynthesis; 5-amino-6-(D-ribitylamino)uracil from GTP: step 3/4.</text>
</comment>
<evidence type="ECO:0000256" key="3">
    <source>
        <dbReference type="ARBA" id="ARBA00004910"/>
    </source>
</evidence>
<feature type="binding site" evidence="14">
    <location>
        <position position="198"/>
    </location>
    <ligand>
        <name>NADP(+)</name>
        <dbReference type="ChEBI" id="CHEBI:58349"/>
    </ligand>
</feature>
<keyword evidence="11" id="KW-0511">Multifunctional enzyme</keyword>
<dbReference type="RefSeq" id="WP_243144796.1">
    <property type="nucleotide sequence ID" value="NZ_BLJE01000001.1"/>
</dbReference>
<dbReference type="PANTHER" id="PTHR38011:SF7">
    <property type="entry name" value="2,5-DIAMINO-6-RIBOSYLAMINO-4(3H)-PYRIMIDINONE 5'-PHOSPHATE REDUCTASE"/>
    <property type="match status" value="1"/>
</dbReference>
<feature type="binding site" evidence="15">
    <location>
        <position position="86"/>
    </location>
    <ligand>
        <name>Zn(2+)</name>
        <dbReference type="ChEBI" id="CHEBI:29105"/>
        <note>catalytic</note>
    </ligand>
</feature>
<dbReference type="GO" id="GO:0050661">
    <property type="term" value="F:NADP binding"/>
    <property type="evidence" value="ECO:0007669"/>
    <property type="project" value="InterPro"/>
</dbReference>
<dbReference type="Proteomes" id="UP000436822">
    <property type="component" value="Unassembled WGS sequence"/>
</dbReference>
<evidence type="ECO:0000256" key="9">
    <source>
        <dbReference type="ARBA" id="ARBA00022857"/>
    </source>
</evidence>
<comment type="similarity">
    <text evidence="5 12">In the C-terminal section; belongs to the HTP reductase family.</text>
</comment>
<comment type="cofactor">
    <cofactor evidence="12 15">
        <name>Zn(2+)</name>
        <dbReference type="ChEBI" id="CHEBI:29105"/>
    </cofactor>
    <text evidence="12 15">Binds 1 zinc ion.</text>
</comment>
<dbReference type="PIRSF" id="PIRSF006769">
    <property type="entry name" value="RibD"/>
    <property type="match status" value="1"/>
</dbReference>
<keyword evidence="12" id="KW-0378">Hydrolase</keyword>
<dbReference type="GO" id="GO:0008703">
    <property type="term" value="F:5-amino-6-(5-phosphoribosylamino)uracil reductase activity"/>
    <property type="evidence" value="ECO:0007669"/>
    <property type="project" value="UniProtKB-EC"/>
</dbReference>
<keyword evidence="8 12" id="KW-0862">Zinc</keyword>
<feature type="binding site" evidence="14">
    <location>
        <begin position="298"/>
        <end position="304"/>
    </location>
    <ligand>
        <name>NADP(+)</name>
        <dbReference type="ChEBI" id="CHEBI:58349"/>
    </ligand>
</feature>
<evidence type="ECO:0000259" key="16">
    <source>
        <dbReference type="PROSITE" id="PS51747"/>
    </source>
</evidence>
<feature type="binding site" evidence="15">
    <location>
        <position position="77"/>
    </location>
    <ligand>
        <name>Zn(2+)</name>
        <dbReference type="ChEBI" id="CHEBI:29105"/>
        <note>catalytic</note>
    </ligand>
</feature>
<feature type="binding site" evidence="14">
    <location>
        <position position="296"/>
    </location>
    <ligand>
        <name>substrate</name>
    </ligand>
</feature>
<dbReference type="InterPro" id="IPR016192">
    <property type="entry name" value="APOBEC/CMP_deaminase_Zn-bd"/>
</dbReference>
<dbReference type="Pfam" id="PF00383">
    <property type="entry name" value="dCMP_cyt_deam_1"/>
    <property type="match status" value="1"/>
</dbReference>
<dbReference type="PROSITE" id="PS51747">
    <property type="entry name" value="CYT_DCMP_DEAMINASES_2"/>
    <property type="match status" value="1"/>
</dbReference>
<comment type="pathway">
    <text evidence="2 12">Cofactor biosynthesis; riboflavin biosynthesis; 5-amino-6-(D-ribitylamino)uracil from GTP: step 2/4.</text>
</comment>
<feature type="binding site" evidence="14">
    <location>
        <position position="156"/>
    </location>
    <ligand>
        <name>NADP(+)</name>
        <dbReference type="ChEBI" id="CHEBI:58349"/>
    </ligand>
</feature>
<feature type="binding site" evidence="15">
    <location>
        <position position="52"/>
    </location>
    <ligand>
        <name>Zn(2+)</name>
        <dbReference type="ChEBI" id="CHEBI:29105"/>
        <note>catalytic</note>
    </ligand>
</feature>
<feature type="binding site" evidence="14">
    <location>
        <position position="209"/>
    </location>
    <ligand>
        <name>substrate</name>
    </ligand>
</feature>
<dbReference type="Pfam" id="PF01872">
    <property type="entry name" value="RibD_C"/>
    <property type="match status" value="1"/>
</dbReference>
<dbReference type="InterPro" id="IPR011549">
    <property type="entry name" value="RibD_C"/>
</dbReference>
<dbReference type="GO" id="GO:0008270">
    <property type="term" value="F:zinc ion binding"/>
    <property type="evidence" value="ECO:0007669"/>
    <property type="project" value="InterPro"/>
</dbReference>
<gene>
    <name evidence="17" type="ORF">KIN_05770</name>
</gene>
<dbReference type="EMBL" id="BLJE01000001">
    <property type="protein sequence ID" value="GFE63503.1"/>
    <property type="molecule type" value="Genomic_DNA"/>
</dbReference>
<comment type="catalytic activity">
    <reaction evidence="12">
        <text>5-amino-6-(5-phospho-D-ribitylamino)uracil + NADP(+) = 5-amino-6-(5-phospho-D-ribosylamino)uracil + NADPH + H(+)</text>
        <dbReference type="Rhea" id="RHEA:17845"/>
        <dbReference type="ChEBI" id="CHEBI:15378"/>
        <dbReference type="ChEBI" id="CHEBI:57783"/>
        <dbReference type="ChEBI" id="CHEBI:58349"/>
        <dbReference type="ChEBI" id="CHEBI:58421"/>
        <dbReference type="ChEBI" id="CHEBI:58453"/>
        <dbReference type="EC" id="1.1.1.193"/>
    </reaction>
</comment>
<dbReference type="GO" id="GO:0009231">
    <property type="term" value="P:riboflavin biosynthetic process"/>
    <property type="evidence" value="ECO:0007669"/>
    <property type="project" value="UniProtKB-UniPathway"/>
</dbReference>
<name>A0A6N6JB85_9RHOB</name>
<evidence type="ECO:0000256" key="15">
    <source>
        <dbReference type="PIRSR" id="PIRSR006769-3"/>
    </source>
</evidence>
<comment type="function">
    <text evidence="1 12">Converts 2,5-diamino-6-(ribosylamino)-4(3h)-pyrimidinone 5'-phosphate into 5-amino-6-(ribosylamino)-2,4(1h,3h)-pyrimidinedione 5'-phosphate.</text>
</comment>
<evidence type="ECO:0000256" key="7">
    <source>
        <dbReference type="ARBA" id="ARBA00022723"/>
    </source>
</evidence>
<evidence type="ECO:0000256" key="14">
    <source>
        <dbReference type="PIRSR" id="PIRSR006769-2"/>
    </source>
</evidence>
<feature type="binding site" evidence="14">
    <location>
        <position position="202"/>
    </location>
    <ligand>
        <name>NADP(+)</name>
        <dbReference type="ChEBI" id="CHEBI:58349"/>
    </ligand>
</feature>
<evidence type="ECO:0000256" key="11">
    <source>
        <dbReference type="ARBA" id="ARBA00023268"/>
    </source>
</evidence>
<dbReference type="UniPathway" id="UPA00275">
    <property type="reaction ID" value="UER00401"/>
</dbReference>
<dbReference type="InterPro" id="IPR002125">
    <property type="entry name" value="CMP_dCMP_dom"/>
</dbReference>
<dbReference type="PROSITE" id="PS00903">
    <property type="entry name" value="CYT_DCMP_DEAMINASES_1"/>
    <property type="match status" value="1"/>
</dbReference>
<accession>A0A6N6JB85</accession>
<evidence type="ECO:0000313" key="18">
    <source>
        <dbReference type="Proteomes" id="UP000436822"/>
    </source>
</evidence>
<feature type="binding site" evidence="14">
    <location>
        <position position="186"/>
    </location>
    <ligand>
        <name>substrate</name>
    </ligand>
</feature>
<feature type="binding site" evidence="14">
    <location>
        <position position="206"/>
    </location>
    <ligand>
        <name>substrate</name>
    </ligand>
</feature>
<dbReference type="EC" id="3.5.4.26" evidence="12"/>
<evidence type="ECO:0000256" key="5">
    <source>
        <dbReference type="ARBA" id="ARBA00007417"/>
    </source>
</evidence>
<protein>
    <recommendedName>
        <fullName evidence="12">Riboflavin biosynthesis protein RibD</fullName>
    </recommendedName>
    <domain>
        <recommendedName>
            <fullName evidence="12">Diaminohydroxyphosphoribosylaminopyrimidine deaminase</fullName>
            <shortName evidence="12">DRAP deaminase</shortName>
            <ecNumber evidence="12">3.5.4.26</ecNumber>
        </recommendedName>
        <alternativeName>
            <fullName evidence="12">Riboflavin-specific deaminase</fullName>
        </alternativeName>
    </domain>
    <domain>
        <recommendedName>
            <fullName evidence="12">5-amino-6-(5-phosphoribosylamino)uracil reductase</fullName>
            <ecNumber evidence="12">1.1.1.193</ecNumber>
        </recommendedName>
        <alternativeName>
            <fullName evidence="12">HTP reductase</fullName>
        </alternativeName>
    </domain>
</protein>
<dbReference type="EC" id="1.1.1.193" evidence="12"/>
<feature type="domain" description="CMP/dCMP-type deaminase" evidence="16">
    <location>
        <begin position="3"/>
        <end position="124"/>
    </location>
</feature>
<dbReference type="SUPFAM" id="SSF53927">
    <property type="entry name" value="Cytidine deaminase-like"/>
    <property type="match status" value="1"/>
</dbReference>
<dbReference type="InterPro" id="IPR016193">
    <property type="entry name" value="Cytidine_deaminase-like"/>
</dbReference>
<dbReference type="AlphaFoldDB" id="A0A6N6JB85"/>
<dbReference type="InterPro" id="IPR050765">
    <property type="entry name" value="Riboflavin_Biosynth_HTPR"/>
</dbReference>
<dbReference type="CDD" id="cd01284">
    <property type="entry name" value="Riboflavin_deaminase-reductase"/>
    <property type="match status" value="1"/>
</dbReference>
<keyword evidence="6 12" id="KW-0686">Riboflavin biosynthesis</keyword>
<dbReference type="InterPro" id="IPR024072">
    <property type="entry name" value="DHFR-like_dom_sf"/>
</dbReference>
<comment type="caution">
    <text evidence="17">The sequence shown here is derived from an EMBL/GenBank/DDBJ whole genome shotgun (WGS) entry which is preliminary data.</text>
</comment>
<evidence type="ECO:0000313" key="17">
    <source>
        <dbReference type="EMBL" id="GFE63503.1"/>
    </source>
</evidence>
<dbReference type="SUPFAM" id="SSF53597">
    <property type="entry name" value="Dihydrofolate reductase-like"/>
    <property type="match status" value="1"/>
</dbReference>
<dbReference type="NCBIfam" id="TIGR00326">
    <property type="entry name" value="eubact_ribD"/>
    <property type="match status" value="1"/>
</dbReference>
<evidence type="ECO:0000256" key="2">
    <source>
        <dbReference type="ARBA" id="ARBA00004882"/>
    </source>
</evidence>
<keyword evidence="7 12" id="KW-0479">Metal-binding</keyword>
<reference evidence="17 18" key="1">
    <citation type="submission" date="2019-12" db="EMBL/GenBank/DDBJ databases">
        <title>Litoreibacter badius sp. nov., a novel bacteriochlorophyll a-containing bacterium in the genus Litoreibacter.</title>
        <authorList>
            <person name="Kanamuro M."/>
            <person name="Takabe Y."/>
            <person name="Mori K."/>
            <person name="Takaichi S."/>
            <person name="Hanada S."/>
        </authorList>
    </citation>
    <scope>NUCLEOTIDE SEQUENCE [LARGE SCALE GENOMIC DNA]</scope>
    <source>
        <strain evidence="17 18">K6</strain>
    </source>
</reference>
<feature type="binding site" evidence="14">
    <location>
        <position position="172"/>
    </location>
    <ligand>
        <name>NADP(+)</name>
        <dbReference type="ChEBI" id="CHEBI:58349"/>
    </ligand>
</feature>
<keyword evidence="10 12" id="KW-0560">Oxidoreductase</keyword>
<dbReference type="PANTHER" id="PTHR38011">
    <property type="entry name" value="DIHYDROFOLATE REDUCTASE FAMILY PROTEIN (AFU_ORTHOLOGUE AFUA_8G06820)"/>
    <property type="match status" value="1"/>
</dbReference>
<evidence type="ECO:0000256" key="12">
    <source>
        <dbReference type="PIRNR" id="PIRNR006769"/>
    </source>
</evidence>
<evidence type="ECO:0000256" key="4">
    <source>
        <dbReference type="ARBA" id="ARBA00005259"/>
    </source>
</evidence>
<dbReference type="Gene3D" id="3.40.430.10">
    <property type="entry name" value="Dihydrofolate Reductase, subunit A"/>
    <property type="match status" value="1"/>
</dbReference>
<evidence type="ECO:0000256" key="6">
    <source>
        <dbReference type="ARBA" id="ARBA00022619"/>
    </source>
</evidence>
<dbReference type="GO" id="GO:0008835">
    <property type="term" value="F:diaminohydroxyphosphoribosylaminopyrimidine deaminase activity"/>
    <property type="evidence" value="ECO:0007669"/>
    <property type="project" value="UniProtKB-EC"/>
</dbReference>
<keyword evidence="18" id="KW-1185">Reference proteome</keyword>
<dbReference type="NCBIfam" id="TIGR00227">
    <property type="entry name" value="ribD_Cterm"/>
    <property type="match status" value="1"/>
</dbReference>
<keyword evidence="9 12" id="KW-0521">NADP</keyword>
<organism evidence="17 18">
    <name type="scientific">Litoreibacter roseus</name>
    <dbReference type="NCBI Taxonomy" id="2601869"/>
    <lineage>
        <taxon>Bacteria</taxon>
        <taxon>Pseudomonadati</taxon>
        <taxon>Pseudomonadota</taxon>
        <taxon>Alphaproteobacteria</taxon>
        <taxon>Rhodobacterales</taxon>
        <taxon>Roseobacteraceae</taxon>
        <taxon>Litoreibacter</taxon>
    </lineage>
</organism>
<feature type="binding site" evidence="14">
    <location>
        <position position="170"/>
    </location>
    <ligand>
        <name>substrate</name>
    </ligand>
</feature>